<name>A0A7C6Z5F2_9FIRM</name>
<evidence type="ECO:0000256" key="1">
    <source>
        <dbReference type="ARBA" id="ARBA00018672"/>
    </source>
</evidence>
<evidence type="ECO:0000313" key="7">
    <source>
        <dbReference type="Proteomes" id="UP000553059"/>
    </source>
</evidence>
<evidence type="ECO:0000313" key="6">
    <source>
        <dbReference type="EMBL" id="HHY27561.1"/>
    </source>
</evidence>
<evidence type="ECO:0000256" key="2">
    <source>
        <dbReference type="ARBA" id="ARBA00022553"/>
    </source>
</evidence>
<dbReference type="InterPro" id="IPR011006">
    <property type="entry name" value="CheY-like_superfamily"/>
</dbReference>
<dbReference type="PROSITE" id="PS50110">
    <property type="entry name" value="RESPONSE_REGULATORY"/>
    <property type="match status" value="1"/>
</dbReference>
<gene>
    <name evidence="6" type="ORF">GX523_12640</name>
</gene>
<feature type="modified residue" description="4-aspartylphosphate" evidence="4">
    <location>
        <position position="53"/>
    </location>
</feature>
<sequence length="125" mass="14576">MKILIVDDSVFSQKVNAQYIKLFLKDAEITFANDGLEGLERYKALQPDYVFLDLLMPKLHGRELLNLIKQYDHDAKIVVVSADIQKNVREEINQYDILQFINKPFNEEKAKVICELIRNDYDGRG</sequence>
<dbReference type="SUPFAM" id="SSF52172">
    <property type="entry name" value="CheY-like"/>
    <property type="match status" value="1"/>
</dbReference>
<dbReference type="GO" id="GO:0000160">
    <property type="term" value="P:phosphorelay signal transduction system"/>
    <property type="evidence" value="ECO:0007669"/>
    <property type="project" value="InterPro"/>
</dbReference>
<dbReference type="InterPro" id="IPR001789">
    <property type="entry name" value="Sig_transdc_resp-reg_receiver"/>
</dbReference>
<dbReference type="InterPro" id="IPR050595">
    <property type="entry name" value="Bact_response_regulator"/>
</dbReference>
<dbReference type="PANTHER" id="PTHR44591">
    <property type="entry name" value="STRESS RESPONSE REGULATOR PROTEIN 1"/>
    <property type="match status" value="1"/>
</dbReference>
<dbReference type="Pfam" id="PF00072">
    <property type="entry name" value="Response_reg"/>
    <property type="match status" value="1"/>
</dbReference>
<evidence type="ECO:0000256" key="3">
    <source>
        <dbReference type="ARBA" id="ARBA00024867"/>
    </source>
</evidence>
<proteinExistence type="predicted"/>
<organism evidence="6 7">
    <name type="scientific">Desulfitobacterium dehalogenans</name>
    <dbReference type="NCBI Taxonomy" id="36854"/>
    <lineage>
        <taxon>Bacteria</taxon>
        <taxon>Bacillati</taxon>
        <taxon>Bacillota</taxon>
        <taxon>Clostridia</taxon>
        <taxon>Eubacteriales</taxon>
        <taxon>Desulfitobacteriaceae</taxon>
        <taxon>Desulfitobacterium</taxon>
    </lineage>
</organism>
<dbReference type="SMART" id="SM00448">
    <property type="entry name" value="REC"/>
    <property type="match status" value="1"/>
</dbReference>
<protein>
    <recommendedName>
        <fullName evidence="1">Stage 0 sporulation protein A homolog</fullName>
    </recommendedName>
</protein>
<dbReference type="AlphaFoldDB" id="A0A7C6Z5F2"/>
<reference evidence="6 7" key="1">
    <citation type="journal article" date="2020" name="Biotechnol. Biofuels">
        <title>New insights from the biogas microbiome by comprehensive genome-resolved metagenomics of nearly 1600 species originating from multiple anaerobic digesters.</title>
        <authorList>
            <person name="Campanaro S."/>
            <person name="Treu L."/>
            <person name="Rodriguez-R L.M."/>
            <person name="Kovalovszki A."/>
            <person name="Ziels R.M."/>
            <person name="Maus I."/>
            <person name="Zhu X."/>
            <person name="Kougias P.G."/>
            <person name="Basile A."/>
            <person name="Luo G."/>
            <person name="Schluter A."/>
            <person name="Konstantinidis K.T."/>
            <person name="Angelidaki I."/>
        </authorList>
    </citation>
    <scope>NUCLEOTIDE SEQUENCE [LARGE SCALE GENOMIC DNA]</scope>
    <source>
        <strain evidence="6">AS05jafATM_4</strain>
    </source>
</reference>
<dbReference type="Gene3D" id="3.40.50.2300">
    <property type="match status" value="1"/>
</dbReference>
<dbReference type="Proteomes" id="UP000553059">
    <property type="component" value="Unassembled WGS sequence"/>
</dbReference>
<comment type="function">
    <text evidence="3">May play the central regulatory role in sporulation. It may be an element of the effector pathway responsible for the activation of sporulation genes in response to nutritional stress. Spo0A may act in concert with spo0H (a sigma factor) to control the expression of some genes that are critical to the sporulation process.</text>
</comment>
<accession>A0A7C6Z5F2</accession>
<evidence type="ECO:0000256" key="4">
    <source>
        <dbReference type="PROSITE-ProRule" id="PRU00169"/>
    </source>
</evidence>
<keyword evidence="2 4" id="KW-0597">Phosphoprotein</keyword>
<evidence type="ECO:0000259" key="5">
    <source>
        <dbReference type="PROSITE" id="PS50110"/>
    </source>
</evidence>
<comment type="caution">
    <text evidence="6">The sequence shown here is derived from an EMBL/GenBank/DDBJ whole genome shotgun (WGS) entry which is preliminary data.</text>
</comment>
<feature type="domain" description="Response regulatory" evidence="5">
    <location>
        <begin position="2"/>
        <end position="118"/>
    </location>
</feature>
<dbReference type="EMBL" id="DUTF01000275">
    <property type="protein sequence ID" value="HHY27561.1"/>
    <property type="molecule type" value="Genomic_DNA"/>
</dbReference>
<dbReference type="PANTHER" id="PTHR44591:SF24">
    <property type="entry name" value="PROTEIN-GLUTAMATE METHYLESTERASE_PROTEIN-GLUTAMINE GLUTAMINASE 1"/>
    <property type="match status" value="1"/>
</dbReference>